<keyword evidence="5" id="KW-0288">FMN</keyword>
<evidence type="ECO:0000256" key="1">
    <source>
        <dbReference type="ARBA" id="ARBA00001917"/>
    </source>
</evidence>
<dbReference type="InterPro" id="IPR036188">
    <property type="entry name" value="FAD/NAD-bd_sf"/>
</dbReference>
<organism evidence="12 13">
    <name type="scientific">Blautia parvula</name>
    <dbReference type="NCBI Taxonomy" id="2877527"/>
    <lineage>
        <taxon>Bacteria</taxon>
        <taxon>Bacillati</taxon>
        <taxon>Bacillota</taxon>
        <taxon>Clostridia</taxon>
        <taxon>Lachnospirales</taxon>
        <taxon>Lachnospiraceae</taxon>
        <taxon>Blautia</taxon>
    </lineage>
</organism>
<dbReference type="EMBL" id="BAABZQ010000001">
    <property type="protein sequence ID" value="GAA6500716.1"/>
    <property type="molecule type" value="Genomic_DNA"/>
</dbReference>
<keyword evidence="13" id="KW-1185">Reference proteome</keyword>
<dbReference type="Proteomes" id="UP001600941">
    <property type="component" value="Unassembled WGS sequence"/>
</dbReference>
<dbReference type="Gene3D" id="3.20.20.70">
    <property type="entry name" value="Aldolase class I"/>
    <property type="match status" value="1"/>
</dbReference>
<evidence type="ECO:0000256" key="9">
    <source>
        <dbReference type="ARBA" id="ARBA00023014"/>
    </source>
</evidence>
<dbReference type="PRINTS" id="PR00411">
    <property type="entry name" value="PNDRDTASEI"/>
</dbReference>
<comment type="cofactor">
    <cofactor evidence="2">
        <name>[4Fe-4S] cluster</name>
        <dbReference type="ChEBI" id="CHEBI:49883"/>
    </cofactor>
</comment>
<evidence type="ECO:0000256" key="6">
    <source>
        <dbReference type="ARBA" id="ARBA00022723"/>
    </source>
</evidence>
<keyword evidence="9" id="KW-0411">Iron-sulfur</keyword>
<name>A0ABQ0BW04_9FIRM</name>
<evidence type="ECO:0000256" key="8">
    <source>
        <dbReference type="ARBA" id="ARBA00023004"/>
    </source>
</evidence>
<evidence type="ECO:0000256" key="4">
    <source>
        <dbReference type="ARBA" id="ARBA00022630"/>
    </source>
</evidence>
<evidence type="ECO:0000256" key="3">
    <source>
        <dbReference type="ARBA" id="ARBA00011048"/>
    </source>
</evidence>
<feature type="domain" description="FAD/NAD(P)-binding" evidence="11">
    <location>
        <begin position="432"/>
        <end position="648"/>
    </location>
</feature>
<protein>
    <submittedName>
        <fullName evidence="12">FAD-dependent oxidoreductase</fullName>
    </submittedName>
</protein>
<keyword evidence="4" id="KW-0285">Flavoprotein</keyword>
<dbReference type="InterPro" id="IPR013785">
    <property type="entry name" value="Aldolase_TIM"/>
</dbReference>
<comment type="cofactor">
    <cofactor evidence="1">
        <name>FMN</name>
        <dbReference type="ChEBI" id="CHEBI:58210"/>
    </cofactor>
</comment>
<keyword evidence="7" id="KW-0560">Oxidoreductase</keyword>
<evidence type="ECO:0000313" key="13">
    <source>
        <dbReference type="Proteomes" id="UP001600941"/>
    </source>
</evidence>
<evidence type="ECO:0000313" key="12">
    <source>
        <dbReference type="EMBL" id="GAA6500716.1"/>
    </source>
</evidence>
<dbReference type="InterPro" id="IPR051793">
    <property type="entry name" value="NADH:flavin_oxidoreductase"/>
</dbReference>
<dbReference type="Gene3D" id="3.50.50.60">
    <property type="entry name" value="FAD/NAD(P)-binding domain"/>
    <property type="match status" value="1"/>
</dbReference>
<keyword evidence="6" id="KW-0479">Metal-binding</keyword>
<dbReference type="Pfam" id="PF07992">
    <property type="entry name" value="Pyr_redox_2"/>
    <property type="match status" value="1"/>
</dbReference>
<gene>
    <name evidence="12" type="ORF">K340107D12_35320</name>
</gene>
<dbReference type="InterPro" id="IPR023753">
    <property type="entry name" value="FAD/NAD-binding_dom"/>
</dbReference>
<keyword evidence="8" id="KW-0408">Iron</keyword>
<dbReference type="PRINTS" id="PR00368">
    <property type="entry name" value="FADPNR"/>
</dbReference>
<dbReference type="InterPro" id="IPR001155">
    <property type="entry name" value="OxRdtase_FMN_N"/>
</dbReference>
<dbReference type="Gene3D" id="3.40.50.720">
    <property type="entry name" value="NAD(P)-binding Rossmann-like Domain"/>
    <property type="match status" value="1"/>
</dbReference>
<evidence type="ECO:0000256" key="7">
    <source>
        <dbReference type="ARBA" id="ARBA00023002"/>
    </source>
</evidence>
<feature type="domain" description="NADH:flavin oxidoreductase/NADH oxidase N-terminal" evidence="10">
    <location>
        <begin position="8"/>
        <end position="376"/>
    </location>
</feature>
<sequence>MSKKYEAVFTPIEIGNVTIKNRVLLAPMEGTSMIEWMMGGGFRKEVHDFYIERAKDGVGLMVPGMTPVRALFGGTPWLHEHPEAFEGMKELLDEIHQYDSKVFIQLGVFSGRNFILSKAMSEVLDQGETPETKQMLQDLNIDMVAADQDSPNVWMPERLCRALTVDEIHAYVQAYAKSALLCKQNGADGVEVHAVHEGYLMDQFTTPYTNHRTDEYGGSFENRYRFAVEVVKEIKKLCGEDFPVSMRYSVTSKTKGYNSAAVPGEVFEEAGRTMEESERAIKYLEEAGVDMFNCDNGTYDAWFWAHPPVYMPLNCNLEEVQHIRKYTSKPVYCAGRMQMDVAEAAIAEKTIDGVAIGRQILVDEKYLTKLQEGKEKDIRPCIGCHNACLALSNYKGVGAEMMETTDNKYCALNPRAFEEKKYHSLPVAHPKKIVVIGGGIGGMEFAIQAAKRGHEVAIYEKTGRLGGVFNEAAAMDFKEKDKELLAWYEREIGKYPIKVILNTEVKDFENLNADEIVVATGATPRKLKLPGAERAVDAAAFLKNQDIAGENVVIIGGGLTGCEIAYQLALNGKNPIIIEMQDDLMKVLGISAANTTMLRELIRYYKIPVYLESFTECITDKGVVLTTPEGKKELPADTVIISVGYQSYIPASVEGQEHIHILGDAKKVGNLKTAIWDANDLIREI</sequence>
<dbReference type="SUPFAM" id="SSF51395">
    <property type="entry name" value="FMN-linked oxidoreductases"/>
    <property type="match status" value="1"/>
</dbReference>
<dbReference type="RefSeq" id="WP_227210133.1">
    <property type="nucleotide sequence ID" value="NZ_BAABZQ010000001.1"/>
</dbReference>
<dbReference type="PANTHER" id="PTHR42917:SF2">
    <property type="entry name" value="2,4-DIENOYL-COA REDUCTASE [(2E)-ENOYL-COA-PRODUCING]"/>
    <property type="match status" value="1"/>
</dbReference>
<dbReference type="PANTHER" id="PTHR42917">
    <property type="entry name" value="2,4-DIENOYL-COA REDUCTASE"/>
    <property type="match status" value="1"/>
</dbReference>
<proteinExistence type="inferred from homology"/>
<dbReference type="SUPFAM" id="SSF51905">
    <property type="entry name" value="FAD/NAD(P)-binding domain"/>
    <property type="match status" value="1"/>
</dbReference>
<evidence type="ECO:0000259" key="10">
    <source>
        <dbReference type="Pfam" id="PF00724"/>
    </source>
</evidence>
<evidence type="ECO:0000256" key="5">
    <source>
        <dbReference type="ARBA" id="ARBA00022643"/>
    </source>
</evidence>
<dbReference type="Pfam" id="PF00724">
    <property type="entry name" value="Oxidored_FMN"/>
    <property type="match status" value="1"/>
</dbReference>
<accession>A0ABQ0BW04</accession>
<evidence type="ECO:0000259" key="11">
    <source>
        <dbReference type="Pfam" id="PF07992"/>
    </source>
</evidence>
<evidence type="ECO:0000256" key="2">
    <source>
        <dbReference type="ARBA" id="ARBA00001966"/>
    </source>
</evidence>
<comment type="caution">
    <text evidence="12">The sequence shown here is derived from an EMBL/GenBank/DDBJ whole genome shotgun (WGS) entry which is preliminary data.</text>
</comment>
<comment type="similarity">
    <text evidence="3">In the N-terminal section; belongs to the NADH:flavin oxidoreductase/NADH oxidase family.</text>
</comment>
<reference evidence="12 13" key="1">
    <citation type="submission" date="2024-04" db="EMBL/GenBank/DDBJ databases">
        <title>Defined microbial consortia suppress multidrug-resistant proinflammatory Enterobacteriaceae via ecological control.</title>
        <authorList>
            <person name="Furuichi M."/>
            <person name="Kawaguchi T."/>
            <person name="Pust M."/>
            <person name="Yasuma K."/>
            <person name="Plichta D."/>
            <person name="Hasegawa N."/>
            <person name="Ohya T."/>
            <person name="Bhattarai S."/>
            <person name="Sasajima S."/>
            <person name="Aoto Y."/>
            <person name="Tuganbaev T."/>
            <person name="Yaginuma M."/>
            <person name="Ueda M."/>
            <person name="Okahashi N."/>
            <person name="Amafuji K."/>
            <person name="Kiridooshi Y."/>
            <person name="Sugita K."/>
            <person name="Strazar M."/>
            <person name="Skelly A."/>
            <person name="Suda W."/>
            <person name="Hattori M."/>
            <person name="Nakamoto N."/>
            <person name="Caballero S."/>
            <person name="Norman J."/>
            <person name="Olle B."/>
            <person name="Tanoue T."/>
            <person name="Arita M."/>
            <person name="Bucci V."/>
            <person name="Atarashi K."/>
            <person name="Xavier R."/>
            <person name="Honda K."/>
        </authorList>
    </citation>
    <scope>NUCLEOTIDE SEQUENCE [LARGE SCALE GENOMIC DNA]</scope>
    <source>
        <strain evidence="13">k34-0107-D12</strain>
    </source>
</reference>